<name>A0A5B7EFY2_PORTR</name>
<gene>
    <name evidence="1" type="ORF">E2C01_025441</name>
</gene>
<dbReference type="EMBL" id="VSRR010002571">
    <property type="protein sequence ID" value="MPC32136.1"/>
    <property type="molecule type" value="Genomic_DNA"/>
</dbReference>
<organism evidence="1 2">
    <name type="scientific">Portunus trituberculatus</name>
    <name type="common">Swimming crab</name>
    <name type="synonym">Neptunus trituberculatus</name>
    <dbReference type="NCBI Taxonomy" id="210409"/>
    <lineage>
        <taxon>Eukaryota</taxon>
        <taxon>Metazoa</taxon>
        <taxon>Ecdysozoa</taxon>
        <taxon>Arthropoda</taxon>
        <taxon>Crustacea</taxon>
        <taxon>Multicrustacea</taxon>
        <taxon>Malacostraca</taxon>
        <taxon>Eumalacostraca</taxon>
        <taxon>Eucarida</taxon>
        <taxon>Decapoda</taxon>
        <taxon>Pleocyemata</taxon>
        <taxon>Brachyura</taxon>
        <taxon>Eubrachyura</taxon>
        <taxon>Portunoidea</taxon>
        <taxon>Portunidae</taxon>
        <taxon>Portuninae</taxon>
        <taxon>Portunus</taxon>
    </lineage>
</organism>
<evidence type="ECO:0000313" key="1">
    <source>
        <dbReference type="EMBL" id="MPC32136.1"/>
    </source>
</evidence>
<dbReference type="AlphaFoldDB" id="A0A5B7EFY2"/>
<keyword evidence="2" id="KW-1185">Reference proteome</keyword>
<sequence length="70" mass="7567">MSRSSRLTPTNPVSPIFSSAHALHNLPRCRASRNILIHSPLHSPVCSRAERKDINRPLAAAGVVSVKPSC</sequence>
<dbReference type="Proteomes" id="UP000324222">
    <property type="component" value="Unassembled WGS sequence"/>
</dbReference>
<evidence type="ECO:0000313" key="2">
    <source>
        <dbReference type="Proteomes" id="UP000324222"/>
    </source>
</evidence>
<protein>
    <submittedName>
        <fullName evidence="1">Uncharacterized protein</fullName>
    </submittedName>
</protein>
<comment type="caution">
    <text evidence="1">The sequence shown here is derived from an EMBL/GenBank/DDBJ whole genome shotgun (WGS) entry which is preliminary data.</text>
</comment>
<proteinExistence type="predicted"/>
<accession>A0A5B7EFY2</accession>
<reference evidence="1 2" key="1">
    <citation type="submission" date="2019-05" db="EMBL/GenBank/DDBJ databases">
        <title>Another draft genome of Portunus trituberculatus and its Hox gene families provides insights of decapod evolution.</title>
        <authorList>
            <person name="Jeong J.-H."/>
            <person name="Song I."/>
            <person name="Kim S."/>
            <person name="Choi T."/>
            <person name="Kim D."/>
            <person name="Ryu S."/>
            <person name="Kim W."/>
        </authorList>
    </citation>
    <scope>NUCLEOTIDE SEQUENCE [LARGE SCALE GENOMIC DNA]</scope>
    <source>
        <tissue evidence="1">Muscle</tissue>
    </source>
</reference>